<dbReference type="RefSeq" id="WP_105514749.1">
    <property type="nucleotide sequence ID" value="NZ_PVEP01000004.1"/>
</dbReference>
<gene>
    <name evidence="2" type="ORF">LX70_02140</name>
</gene>
<keyword evidence="1" id="KW-0472">Membrane</keyword>
<organism evidence="2 3">
    <name type="scientific">Albidovulum denitrificans</name>
    <dbReference type="NCBI Taxonomy" id="404881"/>
    <lineage>
        <taxon>Bacteria</taxon>
        <taxon>Pseudomonadati</taxon>
        <taxon>Pseudomonadota</taxon>
        <taxon>Alphaproteobacteria</taxon>
        <taxon>Rhodobacterales</taxon>
        <taxon>Paracoccaceae</taxon>
        <taxon>Albidovulum</taxon>
    </lineage>
</organism>
<keyword evidence="1" id="KW-1133">Transmembrane helix</keyword>
<dbReference type="Gene3D" id="3.40.50.300">
    <property type="entry name" value="P-loop containing nucleotide triphosphate hydrolases"/>
    <property type="match status" value="1"/>
</dbReference>
<protein>
    <submittedName>
        <fullName evidence="2">Sulfotransferase family protein</fullName>
    </submittedName>
</protein>
<dbReference type="EMBL" id="PVEP01000004">
    <property type="protein sequence ID" value="PQV56568.1"/>
    <property type="molecule type" value="Genomic_DNA"/>
</dbReference>
<comment type="caution">
    <text evidence="2">The sequence shown here is derived from an EMBL/GenBank/DDBJ whole genome shotgun (WGS) entry which is preliminary data.</text>
</comment>
<dbReference type="Proteomes" id="UP000238338">
    <property type="component" value="Unassembled WGS sequence"/>
</dbReference>
<dbReference type="GO" id="GO:0016740">
    <property type="term" value="F:transferase activity"/>
    <property type="evidence" value="ECO:0007669"/>
    <property type="project" value="UniProtKB-KW"/>
</dbReference>
<dbReference type="SUPFAM" id="SSF52540">
    <property type="entry name" value="P-loop containing nucleoside triphosphate hydrolases"/>
    <property type="match status" value="1"/>
</dbReference>
<evidence type="ECO:0000313" key="3">
    <source>
        <dbReference type="Proteomes" id="UP000238338"/>
    </source>
</evidence>
<accession>A0A2S8S755</accession>
<feature type="transmembrane region" description="Helical" evidence="1">
    <location>
        <begin position="98"/>
        <end position="117"/>
    </location>
</feature>
<dbReference type="OrthoDB" id="9777890at2"/>
<keyword evidence="3" id="KW-1185">Reference proteome</keyword>
<evidence type="ECO:0000313" key="2">
    <source>
        <dbReference type="EMBL" id="PQV56568.1"/>
    </source>
</evidence>
<sequence length="468" mass="51012">MLLWLYVLIAGVLASEAFLRLPLLSTIQKVSATAKKSGAVLTSKRISDHWKERVLPRYSLVIGKGSVLFFLMLCLALLPVALLGLIYPGGLSAWAEALMRPLVILVLCVVSIGYIVVRSKVGGGAATTSSDYSATDRFLHRLALGPLAEMLHDIERARFLKSSPEDGGRHVFVTGLARAGTTILMREIHRTGAFGSLTYADMPFVLAPNLWARISRKGQKPGVRAERAHGDGIEVDTQSPEALDEVYWRVFDGGSYIAADGLSPYAPEEDKIDGYRDLMRLVMRRTGAGRYVSKNNNNILRLPALAKAMPGAVFLVPLRRPLDHAESLLAQHKRFLEADAFTQDYMTWLGHHEFGATHRPFLFEGRPAGDPMTLDYWLTVWLAAYRALDTAEAGAENVLFVPYEALSADPAVWHAVAERIGVTPAAAAELRPITSKPAGPHDASLAAEAEALHRKLSARGFAALGLTG</sequence>
<name>A0A2S8S755_9RHOB</name>
<dbReference type="InterPro" id="IPR027417">
    <property type="entry name" value="P-loop_NTPase"/>
</dbReference>
<dbReference type="Pfam" id="PF13469">
    <property type="entry name" value="Sulfotransfer_3"/>
    <property type="match status" value="1"/>
</dbReference>
<proteinExistence type="predicted"/>
<keyword evidence="2" id="KW-0808">Transferase</keyword>
<evidence type="ECO:0000256" key="1">
    <source>
        <dbReference type="SAM" id="Phobius"/>
    </source>
</evidence>
<reference evidence="2 3" key="1">
    <citation type="submission" date="2018-02" db="EMBL/GenBank/DDBJ databases">
        <title>Genomic Encyclopedia of Archaeal and Bacterial Type Strains, Phase II (KMG-II): from individual species to whole genera.</title>
        <authorList>
            <person name="Goeker M."/>
        </authorList>
    </citation>
    <scope>NUCLEOTIDE SEQUENCE [LARGE SCALE GENOMIC DNA]</scope>
    <source>
        <strain evidence="2 3">DSM 18921</strain>
    </source>
</reference>
<feature type="transmembrane region" description="Helical" evidence="1">
    <location>
        <begin position="67"/>
        <end position="86"/>
    </location>
</feature>
<dbReference type="AlphaFoldDB" id="A0A2S8S755"/>
<keyword evidence="1" id="KW-0812">Transmembrane</keyword>